<dbReference type="InterPro" id="IPR059104">
    <property type="entry name" value="Beta-prop_EIPR1-like"/>
</dbReference>
<protein>
    <recommendedName>
        <fullName evidence="10">Peroxin-7</fullName>
    </recommendedName>
</protein>
<dbReference type="PANTHER" id="PTHR46027">
    <property type="entry name" value="PEROXISOMAL TARGETING SIGNAL 2 RECEPTOR"/>
    <property type="match status" value="1"/>
</dbReference>
<evidence type="ECO:0000313" key="14">
    <source>
        <dbReference type="Proteomes" id="UP000278143"/>
    </source>
</evidence>
<evidence type="ECO:0000256" key="3">
    <source>
        <dbReference type="ARBA" id="ARBA00022448"/>
    </source>
</evidence>
<sequence>MFAFRTQGFNGYAVQFSPFFEDRLACASAANFGLVGNGRLWILRSGAGPQGMDVEKLYDTQDGLYGLAWSEQHENQLVTSSGDGSIKLWDITLSEFPIQHWTEHTKEVYSVNWNLIRKDTFLSASWDLTWLPERRESLATFGAHQHCVYEAIWSPHEADVFASACGDRIVRVWDVRQPAQPAMTIHGHQGEVLSLDWNKYQPHTIATGSVDKSIRVWDARRPDRELGCALGHEYAVRRVRYSPHHAHLLASASYDMTVRVWDMQ</sequence>
<feature type="repeat" description="WD" evidence="11">
    <location>
        <begin position="229"/>
        <end position="264"/>
    </location>
</feature>
<feature type="non-terminal residue" evidence="13">
    <location>
        <position position="264"/>
    </location>
</feature>
<dbReference type="AlphaFoldDB" id="A0A4P9YYE3"/>
<dbReference type="Gene3D" id="2.130.10.10">
    <property type="entry name" value="YVTN repeat-like/Quinoprotein amine dehydrogenase"/>
    <property type="match status" value="1"/>
</dbReference>
<evidence type="ECO:0000256" key="4">
    <source>
        <dbReference type="ARBA" id="ARBA00022490"/>
    </source>
</evidence>
<evidence type="ECO:0000256" key="11">
    <source>
        <dbReference type="PROSITE-ProRule" id="PRU00221"/>
    </source>
</evidence>
<evidence type="ECO:0000313" key="13">
    <source>
        <dbReference type="EMBL" id="RKP25064.1"/>
    </source>
</evidence>
<evidence type="ECO:0000256" key="10">
    <source>
        <dbReference type="ARBA" id="ARBA00032565"/>
    </source>
</evidence>
<keyword evidence="8" id="KW-0576">Peroxisome</keyword>
<keyword evidence="5 11" id="KW-0853">WD repeat</keyword>
<feature type="repeat" description="WD" evidence="11">
    <location>
        <begin position="185"/>
        <end position="218"/>
    </location>
</feature>
<dbReference type="InterPro" id="IPR020472">
    <property type="entry name" value="WD40_PAC1"/>
</dbReference>
<dbReference type="InterPro" id="IPR015943">
    <property type="entry name" value="WD40/YVTN_repeat-like_dom_sf"/>
</dbReference>
<evidence type="ECO:0000256" key="5">
    <source>
        <dbReference type="ARBA" id="ARBA00022574"/>
    </source>
</evidence>
<dbReference type="InterPro" id="IPR001680">
    <property type="entry name" value="WD40_rpt"/>
</dbReference>
<organism evidence="13 14">
    <name type="scientific">Syncephalis pseudoplumigaleata</name>
    <dbReference type="NCBI Taxonomy" id="1712513"/>
    <lineage>
        <taxon>Eukaryota</taxon>
        <taxon>Fungi</taxon>
        <taxon>Fungi incertae sedis</taxon>
        <taxon>Zoopagomycota</taxon>
        <taxon>Zoopagomycotina</taxon>
        <taxon>Zoopagomycetes</taxon>
        <taxon>Zoopagales</taxon>
        <taxon>Piptocephalidaceae</taxon>
        <taxon>Syncephalis</taxon>
    </lineage>
</organism>
<evidence type="ECO:0000259" key="12">
    <source>
        <dbReference type="Pfam" id="PF23609"/>
    </source>
</evidence>
<evidence type="ECO:0000256" key="1">
    <source>
        <dbReference type="ARBA" id="ARBA00004253"/>
    </source>
</evidence>
<dbReference type="Proteomes" id="UP000278143">
    <property type="component" value="Unassembled WGS sequence"/>
</dbReference>
<dbReference type="InterPro" id="IPR019775">
    <property type="entry name" value="WD40_repeat_CS"/>
</dbReference>
<dbReference type="PANTHER" id="PTHR46027:SF1">
    <property type="entry name" value="PEROXISOMAL TARGETING SIGNAL 2 RECEPTOR"/>
    <property type="match status" value="1"/>
</dbReference>
<comment type="subcellular location">
    <subcellularLocation>
        <location evidence="2">Cytoplasm</location>
        <location evidence="2">Cytosol</location>
    </subcellularLocation>
    <subcellularLocation>
        <location evidence="1">Peroxisome matrix</location>
    </subcellularLocation>
</comment>
<dbReference type="Pfam" id="PF00400">
    <property type="entry name" value="WD40"/>
    <property type="match status" value="1"/>
</dbReference>
<dbReference type="Pfam" id="PF23609">
    <property type="entry name" value="Beta-prop_EIPR1"/>
    <property type="match status" value="1"/>
</dbReference>
<feature type="domain" description="EIPR1-like beta-propeller" evidence="12">
    <location>
        <begin position="141"/>
        <end position="261"/>
    </location>
</feature>
<keyword evidence="7" id="KW-0653">Protein transport</keyword>
<dbReference type="SMART" id="SM00320">
    <property type="entry name" value="WD40"/>
    <property type="match status" value="5"/>
</dbReference>
<dbReference type="PROSITE" id="PS50082">
    <property type="entry name" value="WD_REPEATS_2"/>
    <property type="match status" value="4"/>
</dbReference>
<keyword evidence="4" id="KW-0963">Cytoplasm</keyword>
<name>A0A4P9YYE3_9FUNG</name>
<keyword evidence="14" id="KW-1185">Reference proteome</keyword>
<reference evidence="14" key="1">
    <citation type="journal article" date="2018" name="Nat. Microbiol.">
        <title>Leveraging single-cell genomics to expand the fungal tree of life.</title>
        <authorList>
            <person name="Ahrendt S.R."/>
            <person name="Quandt C.A."/>
            <person name="Ciobanu D."/>
            <person name="Clum A."/>
            <person name="Salamov A."/>
            <person name="Andreopoulos B."/>
            <person name="Cheng J.F."/>
            <person name="Woyke T."/>
            <person name="Pelin A."/>
            <person name="Henrissat B."/>
            <person name="Reynolds N.K."/>
            <person name="Benny G.L."/>
            <person name="Smith M.E."/>
            <person name="James T.Y."/>
            <person name="Grigoriev I.V."/>
        </authorList>
    </citation>
    <scope>NUCLEOTIDE SEQUENCE [LARGE SCALE GENOMIC DNA]</scope>
    <source>
        <strain evidence="14">Benny S71-1</strain>
    </source>
</reference>
<dbReference type="GO" id="GO:0016558">
    <property type="term" value="P:protein import into peroxisome matrix"/>
    <property type="evidence" value="ECO:0007669"/>
    <property type="project" value="InterPro"/>
</dbReference>
<dbReference type="PROSITE" id="PS00678">
    <property type="entry name" value="WD_REPEATS_1"/>
    <property type="match status" value="2"/>
</dbReference>
<dbReference type="InterPro" id="IPR044536">
    <property type="entry name" value="PEX7"/>
</dbReference>
<dbReference type="InterPro" id="IPR036322">
    <property type="entry name" value="WD40_repeat_dom_sf"/>
</dbReference>
<feature type="repeat" description="WD" evidence="11">
    <location>
        <begin position="57"/>
        <end position="91"/>
    </location>
</feature>
<dbReference type="OrthoDB" id="273771at2759"/>
<dbReference type="PRINTS" id="PR00320">
    <property type="entry name" value="GPROTEINBRPT"/>
</dbReference>
<evidence type="ECO:0000256" key="8">
    <source>
        <dbReference type="ARBA" id="ARBA00023140"/>
    </source>
</evidence>
<keyword evidence="3" id="KW-0813">Transport</keyword>
<evidence type="ECO:0000256" key="9">
    <source>
        <dbReference type="ARBA" id="ARBA00024017"/>
    </source>
</evidence>
<dbReference type="SUPFAM" id="SSF50978">
    <property type="entry name" value="WD40 repeat-like"/>
    <property type="match status" value="1"/>
</dbReference>
<evidence type="ECO:0000256" key="7">
    <source>
        <dbReference type="ARBA" id="ARBA00022927"/>
    </source>
</evidence>
<dbReference type="PROSITE" id="PS50294">
    <property type="entry name" value="WD_REPEATS_REGION"/>
    <property type="match status" value="4"/>
</dbReference>
<feature type="repeat" description="WD" evidence="11">
    <location>
        <begin position="141"/>
        <end position="183"/>
    </location>
</feature>
<dbReference type="GO" id="GO:0005053">
    <property type="term" value="F:peroxisome matrix targeting signal-2 binding"/>
    <property type="evidence" value="ECO:0007669"/>
    <property type="project" value="InterPro"/>
</dbReference>
<gene>
    <name evidence="13" type="ORF">SYNPS1DRAFT_16192</name>
</gene>
<evidence type="ECO:0000256" key="2">
    <source>
        <dbReference type="ARBA" id="ARBA00004514"/>
    </source>
</evidence>
<evidence type="ECO:0000256" key="6">
    <source>
        <dbReference type="ARBA" id="ARBA00022737"/>
    </source>
</evidence>
<dbReference type="GO" id="GO:0005782">
    <property type="term" value="C:peroxisomal matrix"/>
    <property type="evidence" value="ECO:0007669"/>
    <property type="project" value="UniProtKB-SubCell"/>
</dbReference>
<keyword evidence="6" id="KW-0677">Repeat</keyword>
<dbReference type="EMBL" id="KZ989898">
    <property type="protein sequence ID" value="RKP25064.1"/>
    <property type="molecule type" value="Genomic_DNA"/>
</dbReference>
<accession>A0A4P9YYE3</accession>
<comment type="similarity">
    <text evidence="9">Belongs to the WD repeat peroxin-7 family.</text>
</comment>
<proteinExistence type="inferred from homology"/>
<dbReference type="GO" id="GO:0005829">
    <property type="term" value="C:cytosol"/>
    <property type="evidence" value="ECO:0007669"/>
    <property type="project" value="UniProtKB-SubCell"/>
</dbReference>